<accession>A0A849L1S6</accession>
<sequence length="278" mass="28631">MIRAAWLAVMAGLVAASPVRPDEGRLPRVMSLNLCTDQLVLDLADPGQIVSLSVLADDPSLSANWERAAAYPKNGGAAEEVLAARPDLVVTGTFGLTDTARLLEGLGTRIEAFDYTQTLDTIPGDIRRMGRLLGQEARGEAMAAAFEAELSALTRPVTPGSPTALFYGQNGVVSGGGTLASSALAALGLRNQAEIYGVTGVAPYPLELLLSDPPDLLVLSEPEGSAPALADLAMRHPALALLAPQGRGALPEAAFSCGGPFTLDALRALARLRPGGGA</sequence>
<keyword evidence="3" id="KW-1185">Reference proteome</keyword>
<gene>
    <name evidence="2" type="ORF">HMH01_07075</name>
</gene>
<proteinExistence type="predicted"/>
<organism evidence="2 3">
    <name type="scientific">Halovulum dunhuangense</name>
    <dbReference type="NCBI Taxonomy" id="1505036"/>
    <lineage>
        <taxon>Bacteria</taxon>
        <taxon>Pseudomonadati</taxon>
        <taxon>Pseudomonadota</taxon>
        <taxon>Alphaproteobacteria</taxon>
        <taxon>Rhodobacterales</taxon>
        <taxon>Paracoccaceae</taxon>
        <taxon>Halovulum</taxon>
    </lineage>
</organism>
<evidence type="ECO:0000313" key="3">
    <source>
        <dbReference type="Proteomes" id="UP000572377"/>
    </source>
</evidence>
<dbReference type="PANTHER" id="PTHR30535">
    <property type="entry name" value="VITAMIN B12-BINDING PROTEIN"/>
    <property type="match status" value="1"/>
</dbReference>
<evidence type="ECO:0000259" key="1">
    <source>
        <dbReference type="PROSITE" id="PS50983"/>
    </source>
</evidence>
<dbReference type="AlphaFoldDB" id="A0A849L1S6"/>
<protein>
    <submittedName>
        <fullName evidence="2">ABC transporter substrate-binding protein</fullName>
    </submittedName>
</protein>
<reference evidence="2 3" key="1">
    <citation type="submission" date="2020-05" db="EMBL/GenBank/DDBJ databases">
        <title>Gimesia benthica sp. nov., a novel planctomycete isolated from a deep-sea water sample of the Northwest Indian Ocean.</title>
        <authorList>
            <person name="Wang J."/>
            <person name="Ruan C."/>
            <person name="Song L."/>
            <person name="Zhu Y."/>
            <person name="Li A."/>
            <person name="Zheng X."/>
            <person name="Wang L."/>
            <person name="Lu Z."/>
            <person name="Huang Y."/>
            <person name="Du W."/>
            <person name="Zhou Y."/>
            <person name="Huang L."/>
            <person name="Dai X."/>
        </authorList>
    </citation>
    <scope>NUCLEOTIDE SEQUENCE [LARGE SCALE GENOMIC DNA]</scope>
    <source>
        <strain evidence="2 3">YYQ-30</strain>
    </source>
</reference>
<dbReference type="PANTHER" id="PTHR30535:SF34">
    <property type="entry name" value="MOLYBDATE-BINDING PROTEIN MOLA"/>
    <property type="match status" value="1"/>
</dbReference>
<dbReference type="Pfam" id="PF01497">
    <property type="entry name" value="Peripla_BP_2"/>
    <property type="match status" value="1"/>
</dbReference>
<dbReference type="RefSeq" id="WP_171323752.1">
    <property type="nucleotide sequence ID" value="NZ_JABFBC010000001.1"/>
</dbReference>
<dbReference type="CDD" id="cd00636">
    <property type="entry name" value="TroA-like"/>
    <property type="match status" value="1"/>
</dbReference>
<dbReference type="InterPro" id="IPR050902">
    <property type="entry name" value="ABC_Transporter_SBP"/>
</dbReference>
<name>A0A849L1S6_9RHOB</name>
<dbReference type="PROSITE" id="PS50983">
    <property type="entry name" value="FE_B12_PBP"/>
    <property type="match status" value="1"/>
</dbReference>
<evidence type="ECO:0000313" key="2">
    <source>
        <dbReference type="EMBL" id="NNU80199.1"/>
    </source>
</evidence>
<comment type="caution">
    <text evidence="2">The sequence shown here is derived from an EMBL/GenBank/DDBJ whole genome shotgun (WGS) entry which is preliminary data.</text>
</comment>
<dbReference type="InterPro" id="IPR002491">
    <property type="entry name" value="ABC_transptr_periplasmic_BD"/>
</dbReference>
<dbReference type="Proteomes" id="UP000572377">
    <property type="component" value="Unassembled WGS sequence"/>
</dbReference>
<feature type="domain" description="Fe/B12 periplasmic-binding" evidence="1">
    <location>
        <begin position="28"/>
        <end position="278"/>
    </location>
</feature>
<dbReference type="SUPFAM" id="SSF53807">
    <property type="entry name" value="Helical backbone' metal receptor"/>
    <property type="match status" value="1"/>
</dbReference>
<dbReference type="EMBL" id="JABFBC010000001">
    <property type="protein sequence ID" value="NNU80199.1"/>
    <property type="molecule type" value="Genomic_DNA"/>
</dbReference>
<dbReference type="Gene3D" id="3.40.50.1980">
    <property type="entry name" value="Nitrogenase molybdenum iron protein domain"/>
    <property type="match status" value="2"/>
</dbReference>